<proteinExistence type="predicted"/>
<name>A0A9P6E7D0_9AGAR</name>
<keyword evidence="1" id="KW-0472">Membrane</keyword>
<evidence type="ECO:0000256" key="1">
    <source>
        <dbReference type="SAM" id="Phobius"/>
    </source>
</evidence>
<accession>A0A9P6E7D0</accession>
<dbReference type="EMBL" id="MU157909">
    <property type="protein sequence ID" value="KAF9523830.1"/>
    <property type="molecule type" value="Genomic_DNA"/>
</dbReference>
<sequence>MRNHSPDFTRLIEREIGQRYLVGLADAQVLDSRKPRMIDLSIYFLPTTQVFGPKQGRPMADKSMRGSCPHQTCLLLNLTKFDVCGLLIVKLPTVQGFSYILSFLFNIATKTSLFFYLA</sequence>
<gene>
    <name evidence="2" type="ORF">CPB83DRAFT_862171</name>
</gene>
<dbReference type="AlphaFoldDB" id="A0A9P6E7D0"/>
<reference evidence="2" key="1">
    <citation type="submission" date="2020-11" db="EMBL/GenBank/DDBJ databases">
        <authorList>
            <consortium name="DOE Joint Genome Institute"/>
            <person name="Ahrendt S."/>
            <person name="Riley R."/>
            <person name="Andreopoulos W."/>
            <person name="Labutti K."/>
            <person name="Pangilinan J."/>
            <person name="Ruiz-Duenas F.J."/>
            <person name="Barrasa J.M."/>
            <person name="Sanchez-Garcia M."/>
            <person name="Camarero S."/>
            <person name="Miyauchi S."/>
            <person name="Serrano A."/>
            <person name="Linde D."/>
            <person name="Babiker R."/>
            <person name="Drula E."/>
            <person name="Ayuso-Fernandez I."/>
            <person name="Pacheco R."/>
            <person name="Padilla G."/>
            <person name="Ferreira P."/>
            <person name="Barriuso J."/>
            <person name="Kellner H."/>
            <person name="Castanera R."/>
            <person name="Alfaro M."/>
            <person name="Ramirez L."/>
            <person name="Pisabarro A.G."/>
            <person name="Kuo A."/>
            <person name="Tritt A."/>
            <person name="Lipzen A."/>
            <person name="He G."/>
            <person name="Yan M."/>
            <person name="Ng V."/>
            <person name="Cullen D."/>
            <person name="Martin F."/>
            <person name="Rosso M.-N."/>
            <person name="Henrissat B."/>
            <person name="Hibbett D."/>
            <person name="Martinez A.T."/>
            <person name="Grigoriev I.V."/>
        </authorList>
    </citation>
    <scope>NUCLEOTIDE SEQUENCE</scope>
    <source>
        <strain evidence="2">CBS 506.95</strain>
    </source>
</reference>
<protein>
    <submittedName>
        <fullName evidence="2">Uncharacterized protein</fullName>
    </submittedName>
</protein>
<keyword evidence="1" id="KW-0812">Transmembrane</keyword>
<evidence type="ECO:0000313" key="2">
    <source>
        <dbReference type="EMBL" id="KAF9523830.1"/>
    </source>
</evidence>
<feature type="transmembrane region" description="Helical" evidence="1">
    <location>
        <begin position="97"/>
        <end position="117"/>
    </location>
</feature>
<comment type="caution">
    <text evidence="2">The sequence shown here is derived from an EMBL/GenBank/DDBJ whole genome shotgun (WGS) entry which is preliminary data.</text>
</comment>
<organism evidence="2 3">
    <name type="scientific">Crepidotus variabilis</name>
    <dbReference type="NCBI Taxonomy" id="179855"/>
    <lineage>
        <taxon>Eukaryota</taxon>
        <taxon>Fungi</taxon>
        <taxon>Dikarya</taxon>
        <taxon>Basidiomycota</taxon>
        <taxon>Agaricomycotina</taxon>
        <taxon>Agaricomycetes</taxon>
        <taxon>Agaricomycetidae</taxon>
        <taxon>Agaricales</taxon>
        <taxon>Agaricineae</taxon>
        <taxon>Crepidotaceae</taxon>
        <taxon>Crepidotus</taxon>
    </lineage>
</organism>
<evidence type="ECO:0000313" key="3">
    <source>
        <dbReference type="Proteomes" id="UP000807306"/>
    </source>
</evidence>
<keyword evidence="1" id="KW-1133">Transmembrane helix</keyword>
<keyword evidence="3" id="KW-1185">Reference proteome</keyword>
<dbReference type="Proteomes" id="UP000807306">
    <property type="component" value="Unassembled WGS sequence"/>
</dbReference>